<dbReference type="EMBL" id="CAXAJV020001299">
    <property type="protein sequence ID" value="CAL7948287.1"/>
    <property type="molecule type" value="Genomic_DNA"/>
</dbReference>
<accession>A0ABP1P6Q9</accession>
<comment type="caution">
    <text evidence="9">The sequence shown here is derived from an EMBL/GenBank/DDBJ whole genome shotgun (WGS) entry which is preliminary data.</text>
</comment>
<evidence type="ECO:0000256" key="1">
    <source>
        <dbReference type="ARBA" id="ARBA00004173"/>
    </source>
</evidence>
<keyword evidence="4" id="KW-0689">Ribosomal protein</keyword>
<reference evidence="9 10" key="1">
    <citation type="submission" date="2024-08" db="EMBL/GenBank/DDBJ databases">
        <authorList>
            <person name="Will J Nash"/>
            <person name="Angela Man"/>
            <person name="Seanna McTaggart"/>
            <person name="Kendall Baker"/>
            <person name="Tom Barker"/>
            <person name="Leah Catchpole"/>
            <person name="Alex Durrant"/>
            <person name="Karim Gharbi"/>
            <person name="Naomi Irish"/>
            <person name="Gemy Kaithakottil"/>
            <person name="Debby Ku"/>
            <person name="Aaliyah Providence"/>
            <person name="Felix Shaw"/>
            <person name="David Swarbreck"/>
            <person name="Chris Watkins"/>
            <person name="Ann M. McCartney"/>
            <person name="Giulio Formenti"/>
            <person name="Alice Mouton"/>
            <person name="Noel Vella"/>
            <person name="Bjorn M von Reumont"/>
            <person name="Adriana Vella"/>
            <person name="Wilfried Haerty"/>
        </authorList>
    </citation>
    <scope>NUCLEOTIDE SEQUENCE [LARGE SCALE GENOMIC DNA]</scope>
</reference>
<keyword evidence="10" id="KW-1185">Reference proteome</keyword>
<evidence type="ECO:0000256" key="5">
    <source>
        <dbReference type="ARBA" id="ARBA00023128"/>
    </source>
</evidence>
<evidence type="ECO:0000313" key="9">
    <source>
        <dbReference type="EMBL" id="CAL7948287.1"/>
    </source>
</evidence>
<evidence type="ECO:0000256" key="6">
    <source>
        <dbReference type="ARBA" id="ARBA00023274"/>
    </source>
</evidence>
<evidence type="ECO:0000256" key="7">
    <source>
        <dbReference type="ARBA" id="ARBA00035181"/>
    </source>
</evidence>
<dbReference type="PANTHER" id="PTHR34090">
    <property type="entry name" value="39S RIBOSOMAL PROTEIN L52, MITOCHONDRIAL"/>
    <property type="match status" value="1"/>
</dbReference>
<evidence type="ECO:0000256" key="2">
    <source>
        <dbReference type="ARBA" id="ARBA00007232"/>
    </source>
</evidence>
<keyword evidence="3" id="KW-0809">Transit peptide</keyword>
<comment type="similarity">
    <text evidence="2">Belongs to the mitochondrion-specific ribosomal protein mL52 family.</text>
</comment>
<sequence length="130" mass="15012">MSSPVIMTVFRAANSTNLAICTNKFHTSVATYLDQKWRAEKGLTQNPNSRGPLLNLSDYSYKDNRPIAFSARQFNRIKKHQEFMMQIVKLAGEVDYAVERHARLIKEQEEKKKQILDSKLKPKGQKLNTE</sequence>
<proteinExistence type="inferred from homology"/>
<evidence type="ECO:0000256" key="3">
    <source>
        <dbReference type="ARBA" id="ARBA00022946"/>
    </source>
</evidence>
<name>A0ABP1P6Q9_XYLVO</name>
<evidence type="ECO:0000313" key="10">
    <source>
        <dbReference type="Proteomes" id="UP001642520"/>
    </source>
</evidence>
<gene>
    <name evidence="9" type="ORF">XYLVIOL_LOCUS8762</name>
</gene>
<protein>
    <recommendedName>
        <fullName evidence="7">Large ribosomal subunit protein mL52</fullName>
    </recommendedName>
    <alternativeName>
        <fullName evidence="8">39S ribosomal protein L52, mitochondrial</fullName>
    </alternativeName>
</protein>
<evidence type="ECO:0000256" key="8">
    <source>
        <dbReference type="ARBA" id="ARBA00035425"/>
    </source>
</evidence>
<keyword evidence="5" id="KW-0496">Mitochondrion</keyword>
<comment type="subcellular location">
    <subcellularLocation>
        <location evidence="1">Mitochondrion</location>
    </subcellularLocation>
</comment>
<dbReference type="PANTHER" id="PTHR34090:SF1">
    <property type="entry name" value="LARGE RIBOSOMAL SUBUNIT PROTEIN ML52"/>
    <property type="match status" value="1"/>
</dbReference>
<dbReference type="Pfam" id="PF18699">
    <property type="entry name" value="MRPL52"/>
    <property type="match status" value="1"/>
</dbReference>
<keyword evidence="6" id="KW-0687">Ribonucleoprotein</keyword>
<dbReference type="Proteomes" id="UP001642520">
    <property type="component" value="Unassembled WGS sequence"/>
</dbReference>
<organism evidence="9 10">
    <name type="scientific">Xylocopa violacea</name>
    <name type="common">Violet carpenter bee</name>
    <name type="synonym">Apis violacea</name>
    <dbReference type="NCBI Taxonomy" id="135666"/>
    <lineage>
        <taxon>Eukaryota</taxon>
        <taxon>Metazoa</taxon>
        <taxon>Ecdysozoa</taxon>
        <taxon>Arthropoda</taxon>
        <taxon>Hexapoda</taxon>
        <taxon>Insecta</taxon>
        <taxon>Pterygota</taxon>
        <taxon>Neoptera</taxon>
        <taxon>Endopterygota</taxon>
        <taxon>Hymenoptera</taxon>
        <taxon>Apocrita</taxon>
        <taxon>Aculeata</taxon>
        <taxon>Apoidea</taxon>
        <taxon>Anthophila</taxon>
        <taxon>Apidae</taxon>
        <taxon>Xylocopa</taxon>
        <taxon>Xylocopa</taxon>
    </lineage>
</organism>
<dbReference type="InterPro" id="IPR034596">
    <property type="entry name" value="Ribosomal_mL52"/>
</dbReference>
<evidence type="ECO:0000256" key="4">
    <source>
        <dbReference type="ARBA" id="ARBA00022980"/>
    </source>
</evidence>